<protein>
    <recommendedName>
        <fullName evidence="4">Large ribosomal subunit protein bL27</fullName>
    </recommendedName>
    <alternativeName>
        <fullName evidence="5">50S ribosomal protein L27</fullName>
    </alternativeName>
</protein>
<evidence type="ECO:0000256" key="5">
    <source>
        <dbReference type="ARBA" id="ARBA00035477"/>
    </source>
</evidence>
<dbReference type="InterPro" id="IPR018261">
    <property type="entry name" value="Ribosomal_bL27_CS"/>
</dbReference>
<dbReference type="Gene3D" id="2.40.50.100">
    <property type="match status" value="1"/>
</dbReference>
<evidence type="ECO:0000256" key="3">
    <source>
        <dbReference type="ARBA" id="ARBA00023274"/>
    </source>
</evidence>
<dbReference type="PRINTS" id="PR00063">
    <property type="entry name" value="RIBOSOMALL27"/>
</dbReference>
<keyword evidence="3" id="KW-0687">Ribonucleoprotein</keyword>
<dbReference type="EMBL" id="PCVL01000046">
    <property type="protein sequence ID" value="PIQ72379.1"/>
    <property type="molecule type" value="Genomic_DNA"/>
</dbReference>
<comment type="similarity">
    <text evidence="1">Belongs to the bacterial ribosomal protein bL27 family.</text>
</comment>
<keyword evidence="2 6" id="KW-0689">Ribosomal protein</keyword>
<dbReference type="PANTHER" id="PTHR15893">
    <property type="entry name" value="RIBOSOMAL PROTEIN L27"/>
    <property type="match status" value="1"/>
</dbReference>
<dbReference type="PANTHER" id="PTHR15893:SF0">
    <property type="entry name" value="LARGE RIBOSOMAL SUBUNIT PROTEIN BL27M"/>
    <property type="match status" value="1"/>
</dbReference>
<comment type="caution">
    <text evidence="6">The sequence shown here is derived from an EMBL/GenBank/DDBJ whole genome shotgun (WGS) entry which is preliminary data.</text>
</comment>
<dbReference type="AlphaFoldDB" id="A0A2H0KMB4"/>
<proteinExistence type="inferred from homology"/>
<dbReference type="FunFam" id="2.40.50.100:FF:000060">
    <property type="entry name" value="Apicoplast ribosomal protein L27"/>
    <property type="match status" value="1"/>
</dbReference>
<dbReference type="GO" id="GO:0005840">
    <property type="term" value="C:ribosome"/>
    <property type="evidence" value="ECO:0007669"/>
    <property type="project" value="UniProtKB-KW"/>
</dbReference>
<evidence type="ECO:0000313" key="7">
    <source>
        <dbReference type="Proteomes" id="UP000229570"/>
    </source>
</evidence>
<evidence type="ECO:0000256" key="1">
    <source>
        <dbReference type="ARBA" id="ARBA00010797"/>
    </source>
</evidence>
<name>A0A2H0KMB4_9BACT</name>
<dbReference type="Pfam" id="PF01016">
    <property type="entry name" value="Ribosomal_L27"/>
    <property type="match status" value="1"/>
</dbReference>
<reference evidence="6 7" key="1">
    <citation type="submission" date="2017-09" db="EMBL/GenBank/DDBJ databases">
        <title>Depth-based differentiation of microbial function through sediment-hosted aquifers and enrichment of novel symbionts in the deep terrestrial subsurface.</title>
        <authorList>
            <person name="Probst A.J."/>
            <person name="Ladd B."/>
            <person name="Jarett J.K."/>
            <person name="Geller-Mcgrath D.E."/>
            <person name="Sieber C.M."/>
            <person name="Emerson J.B."/>
            <person name="Anantharaman K."/>
            <person name="Thomas B.C."/>
            <person name="Malmstrom R."/>
            <person name="Stieglmeier M."/>
            <person name="Klingl A."/>
            <person name="Woyke T."/>
            <person name="Ryan C.M."/>
            <person name="Banfield J.F."/>
        </authorList>
    </citation>
    <scope>NUCLEOTIDE SEQUENCE [LARGE SCALE GENOMIC DNA]</scope>
    <source>
        <strain evidence="6">CG11_big_fil_rev_8_21_14_0_20_35_14</strain>
    </source>
</reference>
<dbReference type="Proteomes" id="UP000229570">
    <property type="component" value="Unassembled WGS sequence"/>
</dbReference>
<evidence type="ECO:0000313" key="6">
    <source>
        <dbReference type="EMBL" id="PIQ72379.1"/>
    </source>
</evidence>
<gene>
    <name evidence="6" type="ORF">COV86_03275</name>
</gene>
<evidence type="ECO:0000256" key="4">
    <source>
        <dbReference type="ARBA" id="ARBA00035175"/>
    </source>
</evidence>
<dbReference type="GO" id="GO:0006412">
    <property type="term" value="P:translation"/>
    <property type="evidence" value="ECO:0007669"/>
    <property type="project" value="InterPro"/>
</dbReference>
<organism evidence="6 7">
    <name type="scientific">Candidatus Roizmanbacteria bacterium CG11_big_fil_rev_8_21_14_0_20_35_14</name>
    <dbReference type="NCBI Taxonomy" id="1974855"/>
    <lineage>
        <taxon>Bacteria</taxon>
        <taxon>Candidatus Roizmaniibacteriota</taxon>
    </lineage>
</organism>
<evidence type="ECO:0000256" key="2">
    <source>
        <dbReference type="ARBA" id="ARBA00022980"/>
    </source>
</evidence>
<sequence>MAHTKAQKTVKGNRDSQSKRLGVKVYGGSLVSPGNIIIRQRGTKVNAGSGTMLGRDFTIMALKKGTVKFFQKRGEAYVAVV</sequence>
<accession>A0A2H0KMB4</accession>
<dbReference type="SUPFAM" id="SSF110324">
    <property type="entry name" value="Ribosomal L27 protein-like"/>
    <property type="match status" value="1"/>
</dbReference>
<dbReference type="PROSITE" id="PS00831">
    <property type="entry name" value="RIBOSOMAL_L27"/>
    <property type="match status" value="1"/>
</dbReference>
<dbReference type="GO" id="GO:1990904">
    <property type="term" value="C:ribonucleoprotein complex"/>
    <property type="evidence" value="ECO:0007669"/>
    <property type="project" value="UniProtKB-KW"/>
</dbReference>
<dbReference type="GO" id="GO:0003735">
    <property type="term" value="F:structural constituent of ribosome"/>
    <property type="evidence" value="ECO:0007669"/>
    <property type="project" value="InterPro"/>
</dbReference>
<dbReference type="InterPro" id="IPR001684">
    <property type="entry name" value="Ribosomal_bL27"/>
</dbReference>